<dbReference type="EC" id="1.4.1.13" evidence="7"/>
<dbReference type="PROSITE" id="PS51085">
    <property type="entry name" value="2FE2S_FER_2"/>
    <property type="match status" value="1"/>
</dbReference>
<dbReference type="Gene3D" id="3.30.70.20">
    <property type="match status" value="1"/>
</dbReference>
<sequence>MPKLTIDSREVEVEPGETILDAARKLGIHVPTLCYLKGYKASTSCQVCLVKMVDNGRVVPSCGMPAADGMKIESETAEVHALRRTALELLLSDHVGDCLAPCYFACPAHMDIPKMLREIGDEDTAAAIATIKEDIALPAVLGRVCPKPCEKGCRRNSADGPVEVCDLKRSVADRDLASGTPFIPECKTDSGKRVAVVGAGPTGLAAAFHLRCEGHAVKLFEAAEKAGGRLRHEFPVDLPAEVLDGEVDVILEMGIDFAPKTRIGEDLSLDELKQDFDAVLVCSGGDTKDHAKDWGLKISRRGVDINAGTFETGTEKVFAAGNAIRGKGLVVRSVADGKEAAGTINEFLQGKPITPIARPFSSRIGKIPESEMPEFLANGKPIHRLAEPETNPFDLPVAAEHADRCLECGCIAHGNCSLETYAAMYGADPTRYHSERRAYVKVNRSGSVVYEPGKCINCELCIQIASESQDALGLSFVGRGFDVRVGVPFHGTMEDALGSTAEKCIDACPTGALYSARKR</sequence>
<dbReference type="AlphaFoldDB" id="A0A5C5YXW5"/>
<dbReference type="OrthoDB" id="9803192at2"/>
<keyword evidence="7" id="KW-0560">Oxidoreductase</keyword>
<organism evidence="7 8">
    <name type="scientific">Novipirellula herctigrandis</name>
    <dbReference type="NCBI Taxonomy" id="2527986"/>
    <lineage>
        <taxon>Bacteria</taxon>
        <taxon>Pseudomonadati</taxon>
        <taxon>Planctomycetota</taxon>
        <taxon>Planctomycetia</taxon>
        <taxon>Pirellulales</taxon>
        <taxon>Pirellulaceae</taxon>
        <taxon>Novipirellula</taxon>
    </lineage>
</organism>
<dbReference type="SUPFAM" id="SSF51971">
    <property type="entry name" value="Nucleotide-binding domain"/>
    <property type="match status" value="1"/>
</dbReference>
<keyword evidence="3" id="KW-0677">Repeat</keyword>
<keyword evidence="1" id="KW-0004">4Fe-4S</keyword>
<dbReference type="InterPro" id="IPR036010">
    <property type="entry name" value="2Fe-2S_ferredoxin-like_sf"/>
</dbReference>
<evidence type="ECO:0000256" key="5">
    <source>
        <dbReference type="ARBA" id="ARBA00023014"/>
    </source>
</evidence>
<dbReference type="RefSeq" id="WP_146394988.1">
    <property type="nucleotide sequence ID" value="NZ_SJPJ01000001.1"/>
</dbReference>
<evidence type="ECO:0000256" key="3">
    <source>
        <dbReference type="ARBA" id="ARBA00022737"/>
    </source>
</evidence>
<dbReference type="GO" id="GO:0046872">
    <property type="term" value="F:metal ion binding"/>
    <property type="evidence" value="ECO:0007669"/>
    <property type="project" value="UniProtKB-KW"/>
</dbReference>
<comment type="caution">
    <text evidence="7">The sequence shown here is derived from an EMBL/GenBank/DDBJ whole genome shotgun (WGS) entry which is preliminary data.</text>
</comment>
<dbReference type="PRINTS" id="PR00419">
    <property type="entry name" value="ADXRDTASE"/>
</dbReference>
<evidence type="ECO:0000256" key="1">
    <source>
        <dbReference type="ARBA" id="ARBA00022485"/>
    </source>
</evidence>
<dbReference type="SUPFAM" id="SSF54292">
    <property type="entry name" value="2Fe-2S ferredoxin-like"/>
    <property type="match status" value="1"/>
</dbReference>
<dbReference type="PANTHER" id="PTHR43100">
    <property type="entry name" value="GLUTAMATE SYNTHASE [NADPH] SMALL CHAIN"/>
    <property type="match status" value="1"/>
</dbReference>
<keyword evidence="5" id="KW-0411">Iron-sulfur</keyword>
<feature type="domain" description="2Fe-2S ferredoxin-type" evidence="6">
    <location>
        <begin position="2"/>
        <end position="78"/>
    </location>
</feature>
<dbReference type="Pfam" id="PF13510">
    <property type="entry name" value="Fer2_4"/>
    <property type="match status" value="1"/>
</dbReference>
<dbReference type="Pfam" id="PF07992">
    <property type="entry name" value="Pyr_redox_2"/>
    <property type="match status" value="1"/>
</dbReference>
<dbReference type="CDD" id="cd00207">
    <property type="entry name" value="fer2"/>
    <property type="match status" value="1"/>
</dbReference>
<protein>
    <submittedName>
        <fullName evidence="7">Glutamate synthase [NADPH] small chain</fullName>
        <ecNumber evidence="7">1.4.1.13</ecNumber>
    </submittedName>
</protein>
<evidence type="ECO:0000256" key="2">
    <source>
        <dbReference type="ARBA" id="ARBA00022723"/>
    </source>
</evidence>
<keyword evidence="2" id="KW-0479">Metal-binding</keyword>
<dbReference type="InterPro" id="IPR028261">
    <property type="entry name" value="DPD_II"/>
</dbReference>
<evidence type="ECO:0000259" key="6">
    <source>
        <dbReference type="PROSITE" id="PS51085"/>
    </source>
</evidence>
<gene>
    <name evidence="7" type="primary">gltB_1</name>
    <name evidence="7" type="ORF">CA13_12710</name>
</gene>
<keyword evidence="4" id="KW-0408">Iron</keyword>
<dbReference type="InterPro" id="IPR051394">
    <property type="entry name" value="Glutamate_Synthase"/>
</dbReference>
<name>A0A5C5YXW5_9BACT</name>
<evidence type="ECO:0000256" key="4">
    <source>
        <dbReference type="ARBA" id="ARBA00023004"/>
    </source>
</evidence>
<dbReference type="InterPro" id="IPR023753">
    <property type="entry name" value="FAD/NAD-binding_dom"/>
</dbReference>
<dbReference type="SUPFAM" id="SSF54862">
    <property type="entry name" value="4Fe-4S ferredoxins"/>
    <property type="match status" value="1"/>
</dbReference>
<dbReference type="Gene3D" id="3.50.50.60">
    <property type="entry name" value="FAD/NAD(P)-binding domain"/>
    <property type="match status" value="1"/>
</dbReference>
<dbReference type="InterPro" id="IPR036188">
    <property type="entry name" value="FAD/NAD-bd_sf"/>
</dbReference>
<evidence type="ECO:0000313" key="8">
    <source>
        <dbReference type="Proteomes" id="UP000315010"/>
    </source>
</evidence>
<evidence type="ECO:0000313" key="7">
    <source>
        <dbReference type="EMBL" id="TWT79864.1"/>
    </source>
</evidence>
<dbReference type="EMBL" id="SJPJ01000001">
    <property type="protein sequence ID" value="TWT79864.1"/>
    <property type="molecule type" value="Genomic_DNA"/>
</dbReference>
<dbReference type="Proteomes" id="UP000315010">
    <property type="component" value="Unassembled WGS sequence"/>
</dbReference>
<dbReference type="GO" id="GO:0004355">
    <property type="term" value="F:glutamate synthase (NADPH) activity"/>
    <property type="evidence" value="ECO:0007669"/>
    <property type="project" value="UniProtKB-EC"/>
</dbReference>
<keyword evidence="8" id="KW-1185">Reference proteome</keyword>
<proteinExistence type="predicted"/>
<dbReference type="Gene3D" id="3.10.20.740">
    <property type="match status" value="1"/>
</dbReference>
<dbReference type="InterPro" id="IPR001041">
    <property type="entry name" value="2Fe-2S_ferredoxin-type"/>
</dbReference>
<dbReference type="PANTHER" id="PTHR43100:SF2">
    <property type="entry name" value="BNAA03G19380D PROTEIN"/>
    <property type="match status" value="1"/>
</dbReference>
<accession>A0A5C5YXW5</accession>
<dbReference type="FunFam" id="3.30.70.20:FF:000035">
    <property type="entry name" value="Iron hydrogenase 1"/>
    <property type="match status" value="1"/>
</dbReference>
<reference evidence="7 8" key="1">
    <citation type="submission" date="2019-02" db="EMBL/GenBank/DDBJ databases">
        <title>Deep-cultivation of Planctomycetes and their phenomic and genomic characterization uncovers novel biology.</title>
        <authorList>
            <person name="Wiegand S."/>
            <person name="Jogler M."/>
            <person name="Boedeker C."/>
            <person name="Pinto D."/>
            <person name="Vollmers J."/>
            <person name="Rivas-Marin E."/>
            <person name="Kohn T."/>
            <person name="Peeters S.H."/>
            <person name="Heuer A."/>
            <person name="Rast P."/>
            <person name="Oberbeckmann S."/>
            <person name="Bunk B."/>
            <person name="Jeske O."/>
            <person name="Meyerdierks A."/>
            <person name="Storesund J.E."/>
            <person name="Kallscheuer N."/>
            <person name="Luecker S."/>
            <person name="Lage O.M."/>
            <person name="Pohl T."/>
            <person name="Merkel B.J."/>
            <person name="Hornburger P."/>
            <person name="Mueller R.-W."/>
            <person name="Bruemmer F."/>
            <person name="Labrenz M."/>
            <person name="Spormann A.M."/>
            <person name="Op Den Camp H."/>
            <person name="Overmann J."/>
            <person name="Amann R."/>
            <person name="Jetten M.S.M."/>
            <person name="Mascher T."/>
            <person name="Medema M.H."/>
            <person name="Devos D.P."/>
            <person name="Kaster A.-K."/>
            <person name="Ovreas L."/>
            <person name="Rohde M."/>
            <person name="Galperin M.Y."/>
            <person name="Jogler C."/>
        </authorList>
    </citation>
    <scope>NUCLEOTIDE SEQUENCE [LARGE SCALE GENOMIC DNA]</scope>
    <source>
        <strain evidence="7 8">CA13</strain>
    </source>
</reference>
<dbReference type="Pfam" id="PF14691">
    <property type="entry name" value="Fer4_20"/>
    <property type="match status" value="1"/>
</dbReference>
<dbReference type="GO" id="GO:0051539">
    <property type="term" value="F:4 iron, 4 sulfur cluster binding"/>
    <property type="evidence" value="ECO:0007669"/>
    <property type="project" value="UniProtKB-KW"/>
</dbReference>